<accession>A0A5S3WM79</accession>
<organism evidence="2 3">
    <name type="scientific">Pseudoalteromonas rubra</name>
    <dbReference type="NCBI Taxonomy" id="43658"/>
    <lineage>
        <taxon>Bacteria</taxon>
        <taxon>Pseudomonadati</taxon>
        <taxon>Pseudomonadota</taxon>
        <taxon>Gammaproteobacteria</taxon>
        <taxon>Alteromonadales</taxon>
        <taxon>Pseudoalteromonadaceae</taxon>
        <taxon>Pseudoalteromonas</taxon>
    </lineage>
</organism>
<dbReference type="EMBL" id="PNCI01000021">
    <property type="protein sequence ID" value="TMP28827.1"/>
    <property type="molecule type" value="Genomic_DNA"/>
</dbReference>
<dbReference type="Gene3D" id="3.40.50.2300">
    <property type="match status" value="1"/>
</dbReference>
<dbReference type="InterPro" id="IPR036196">
    <property type="entry name" value="Ptyr_pPase_sf"/>
</dbReference>
<dbReference type="SMART" id="SM00226">
    <property type="entry name" value="LMWPc"/>
    <property type="match status" value="1"/>
</dbReference>
<dbReference type="Proteomes" id="UP000310249">
    <property type="component" value="Unassembled WGS sequence"/>
</dbReference>
<proteinExistence type="predicted"/>
<dbReference type="InterPro" id="IPR016919">
    <property type="entry name" value="UCP029416_PTP"/>
</dbReference>
<dbReference type="PIRSF" id="PIRSF029416">
    <property type="entry name" value="UCP029416_PTP"/>
    <property type="match status" value="1"/>
</dbReference>
<name>A0A5S3WM79_9GAMM</name>
<feature type="domain" description="Phosphotyrosine protein phosphatase I" evidence="1">
    <location>
        <begin position="2"/>
        <end position="108"/>
    </location>
</feature>
<dbReference type="SUPFAM" id="SSF52788">
    <property type="entry name" value="Phosphotyrosine protein phosphatases I"/>
    <property type="match status" value="1"/>
</dbReference>
<evidence type="ECO:0000313" key="2">
    <source>
        <dbReference type="EMBL" id="TMP28827.1"/>
    </source>
</evidence>
<gene>
    <name evidence="2" type="ORF">CWB99_10605</name>
</gene>
<comment type="caution">
    <text evidence="2">The sequence shown here is derived from an EMBL/GenBank/DDBJ whole genome shotgun (WGS) entry which is preliminary data.</text>
</comment>
<protein>
    <submittedName>
        <fullName evidence="2">Phosphotyrosine protein phosphatase</fullName>
    </submittedName>
</protein>
<dbReference type="AlphaFoldDB" id="A0A5S3WM79"/>
<dbReference type="OrthoDB" id="7210484at2"/>
<reference evidence="3" key="2">
    <citation type="submission" date="2019-06" db="EMBL/GenBank/DDBJ databases">
        <title>Co-occurence of chitin degradation, pigmentation and bioactivity in marine Pseudoalteromonas.</title>
        <authorList>
            <person name="Sonnenschein E.C."/>
            <person name="Bech P.K."/>
        </authorList>
    </citation>
    <scope>NUCLEOTIDE SEQUENCE [LARGE SCALE GENOMIC DNA]</scope>
    <source>
        <strain evidence="3">S2676</strain>
    </source>
</reference>
<reference evidence="2 3" key="1">
    <citation type="submission" date="2018-01" db="EMBL/GenBank/DDBJ databases">
        <authorList>
            <person name="Paulsen S."/>
            <person name="Gram L.K."/>
        </authorList>
    </citation>
    <scope>NUCLEOTIDE SEQUENCE [LARGE SCALE GENOMIC DNA]</scope>
    <source>
        <strain evidence="2 3">S2676</strain>
    </source>
</reference>
<evidence type="ECO:0000259" key="1">
    <source>
        <dbReference type="SMART" id="SM00226"/>
    </source>
</evidence>
<sequence length="109" mass="12610">MTNMLFVCSRNQWRSPTAEKIWRTHPMVRARSAGTSPKARRTVTAKDLHWANIIFVMENKHKAQLKTHFAAALQHKEIHVLDVPDEYALMEPTLVELIQQSVSDYLDLV</sequence>
<evidence type="ECO:0000313" key="3">
    <source>
        <dbReference type="Proteomes" id="UP000310249"/>
    </source>
</evidence>
<dbReference type="InterPro" id="IPR023485">
    <property type="entry name" value="Ptyr_pPase"/>
</dbReference>